<keyword evidence="2" id="KW-1185">Reference proteome</keyword>
<dbReference type="Proteomes" id="UP001605036">
    <property type="component" value="Unassembled WGS sequence"/>
</dbReference>
<organism evidence="1 2">
    <name type="scientific">Riccia fluitans</name>
    <dbReference type="NCBI Taxonomy" id="41844"/>
    <lineage>
        <taxon>Eukaryota</taxon>
        <taxon>Viridiplantae</taxon>
        <taxon>Streptophyta</taxon>
        <taxon>Embryophyta</taxon>
        <taxon>Marchantiophyta</taxon>
        <taxon>Marchantiopsida</taxon>
        <taxon>Marchantiidae</taxon>
        <taxon>Marchantiales</taxon>
        <taxon>Ricciaceae</taxon>
        <taxon>Riccia</taxon>
    </lineage>
</organism>
<gene>
    <name evidence="1" type="ORF">R1flu_007873</name>
</gene>
<proteinExistence type="predicted"/>
<dbReference type="EMBL" id="JBHFFA010000003">
    <property type="protein sequence ID" value="KAL2636394.1"/>
    <property type="molecule type" value="Genomic_DNA"/>
</dbReference>
<accession>A0ABD1Z031</accession>
<sequence>MGNIFRLDLVKSCLSPLLGRTHGEIYHRSSNWLIHSSGRKWIHEIQPVPGLAVANACKHHEPSLQCC</sequence>
<comment type="caution">
    <text evidence="1">The sequence shown here is derived from an EMBL/GenBank/DDBJ whole genome shotgun (WGS) entry which is preliminary data.</text>
</comment>
<evidence type="ECO:0000313" key="2">
    <source>
        <dbReference type="Proteomes" id="UP001605036"/>
    </source>
</evidence>
<evidence type="ECO:0000313" key="1">
    <source>
        <dbReference type="EMBL" id="KAL2636394.1"/>
    </source>
</evidence>
<name>A0ABD1Z031_9MARC</name>
<reference evidence="1 2" key="1">
    <citation type="submission" date="2024-09" db="EMBL/GenBank/DDBJ databases">
        <title>Chromosome-scale assembly of Riccia fluitans.</title>
        <authorList>
            <person name="Paukszto L."/>
            <person name="Sawicki J."/>
            <person name="Karawczyk K."/>
            <person name="Piernik-Szablinska J."/>
            <person name="Szczecinska M."/>
            <person name="Mazdziarz M."/>
        </authorList>
    </citation>
    <scope>NUCLEOTIDE SEQUENCE [LARGE SCALE GENOMIC DNA]</scope>
    <source>
        <strain evidence="1">Rf_01</strain>
        <tissue evidence="1">Aerial parts of the thallus</tissue>
    </source>
</reference>
<protein>
    <submittedName>
        <fullName evidence="1">Uncharacterized protein</fullName>
    </submittedName>
</protein>
<dbReference type="AlphaFoldDB" id="A0ABD1Z031"/>